<evidence type="ECO:0000259" key="6">
    <source>
        <dbReference type="PROSITE" id="PS50850"/>
    </source>
</evidence>
<feature type="transmembrane region" description="Helical" evidence="5">
    <location>
        <begin position="430"/>
        <end position="448"/>
    </location>
</feature>
<protein>
    <submittedName>
        <fullName evidence="7">MFS transporter</fullName>
    </submittedName>
</protein>
<feature type="transmembrane region" description="Helical" evidence="5">
    <location>
        <begin position="177"/>
        <end position="200"/>
    </location>
</feature>
<feature type="transmembrane region" description="Helical" evidence="5">
    <location>
        <begin position="286"/>
        <end position="310"/>
    </location>
</feature>
<organism evidence="7 8">
    <name type="scientific">Tessaracoccus antarcticus</name>
    <dbReference type="NCBI Taxonomy" id="2479848"/>
    <lineage>
        <taxon>Bacteria</taxon>
        <taxon>Bacillati</taxon>
        <taxon>Actinomycetota</taxon>
        <taxon>Actinomycetes</taxon>
        <taxon>Propionibacteriales</taxon>
        <taxon>Propionibacteriaceae</taxon>
        <taxon>Tessaracoccus</taxon>
    </lineage>
</organism>
<dbReference type="GO" id="GO:0022857">
    <property type="term" value="F:transmembrane transporter activity"/>
    <property type="evidence" value="ECO:0007669"/>
    <property type="project" value="InterPro"/>
</dbReference>
<dbReference type="Proteomes" id="UP000275256">
    <property type="component" value="Unassembled WGS sequence"/>
</dbReference>
<dbReference type="AlphaFoldDB" id="A0A3M0G8N4"/>
<dbReference type="Gene3D" id="1.20.1720.10">
    <property type="entry name" value="Multidrug resistance protein D"/>
    <property type="match status" value="1"/>
</dbReference>
<keyword evidence="4 5" id="KW-0472">Membrane</keyword>
<dbReference type="PROSITE" id="PS50850">
    <property type="entry name" value="MFS"/>
    <property type="match status" value="1"/>
</dbReference>
<dbReference type="InterPro" id="IPR011701">
    <property type="entry name" value="MFS"/>
</dbReference>
<feature type="transmembrane region" description="Helical" evidence="5">
    <location>
        <begin position="55"/>
        <end position="75"/>
    </location>
</feature>
<feature type="transmembrane region" description="Helical" evidence="5">
    <location>
        <begin position="81"/>
        <end position="105"/>
    </location>
</feature>
<feature type="transmembrane region" description="Helical" evidence="5">
    <location>
        <begin position="354"/>
        <end position="378"/>
    </location>
</feature>
<dbReference type="InterPro" id="IPR020846">
    <property type="entry name" value="MFS_dom"/>
</dbReference>
<evidence type="ECO:0000256" key="2">
    <source>
        <dbReference type="ARBA" id="ARBA00022692"/>
    </source>
</evidence>
<dbReference type="PANTHER" id="PTHR42718:SF39">
    <property type="entry name" value="ACTINORHODIN TRANSPORTER-RELATED"/>
    <property type="match status" value="1"/>
</dbReference>
<dbReference type="GO" id="GO:0005886">
    <property type="term" value="C:plasma membrane"/>
    <property type="evidence" value="ECO:0007669"/>
    <property type="project" value="UniProtKB-SubCell"/>
</dbReference>
<name>A0A3M0G8N4_9ACTN</name>
<dbReference type="EMBL" id="REFW01000001">
    <property type="protein sequence ID" value="RMB61390.1"/>
    <property type="molecule type" value="Genomic_DNA"/>
</dbReference>
<dbReference type="Gene3D" id="1.20.1250.20">
    <property type="entry name" value="MFS general substrate transporter like domains"/>
    <property type="match status" value="1"/>
</dbReference>
<keyword evidence="2 5" id="KW-0812">Transmembrane</keyword>
<dbReference type="PANTHER" id="PTHR42718">
    <property type="entry name" value="MAJOR FACILITATOR SUPERFAMILY MULTIDRUG TRANSPORTER MFSC"/>
    <property type="match status" value="1"/>
</dbReference>
<dbReference type="InterPro" id="IPR036259">
    <property type="entry name" value="MFS_trans_sf"/>
</dbReference>
<feature type="transmembrane region" description="Helical" evidence="5">
    <location>
        <begin position="454"/>
        <end position="475"/>
    </location>
</feature>
<evidence type="ECO:0000256" key="3">
    <source>
        <dbReference type="ARBA" id="ARBA00022989"/>
    </source>
</evidence>
<feature type="transmembrane region" description="Helical" evidence="5">
    <location>
        <begin position="247"/>
        <end position="266"/>
    </location>
</feature>
<reference evidence="7 8" key="1">
    <citation type="submission" date="2018-10" db="EMBL/GenBank/DDBJ databases">
        <title>Tessaracoccus antarcticuss sp. nov., isolated from sediment.</title>
        <authorList>
            <person name="Zhou L.Y."/>
            <person name="Du Z.J."/>
        </authorList>
    </citation>
    <scope>NUCLEOTIDE SEQUENCE [LARGE SCALE GENOMIC DNA]</scope>
    <source>
        <strain evidence="7 8">JDX10</strain>
    </source>
</reference>
<dbReference type="Pfam" id="PF07690">
    <property type="entry name" value="MFS_1"/>
    <property type="match status" value="2"/>
</dbReference>
<evidence type="ECO:0000256" key="1">
    <source>
        <dbReference type="ARBA" id="ARBA00004651"/>
    </source>
</evidence>
<proteinExistence type="predicted"/>
<dbReference type="OrthoDB" id="7375466at2"/>
<feature type="transmembrane region" description="Helical" evidence="5">
    <location>
        <begin position="20"/>
        <end position="43"/>
    </location>
</feature>
<feature type="transmembrane region" description="Helical" evidence="5">
    <location>
        <begin position="145"/>
        <end position="171"/>
    </location>
</feature>
<evidence type="ECO:0000256" key="4">
    <source>
        <dbReference type="ARBA" id="ARBA00023136"/>
    </source>
</evidence>
<feature type="transmembrane region" description="Helical" evidence="5">
    <location>
        <begin position="384"/>
        <end position="401"/>
    </location>
</feature>
<comment type="caution">
    <text evidence="7">The sequence shown here is derived from an EMBL/GenBank/DDBJ whole genome shotgun (WGS) entry which is preliminary data.</text>
</comment>
<sequence>MQPSLRPPGEHYSPDPRRWLILAVLMVALFMSLIDVSIVNVALPSIQLGLDASQSQLQWVLSGYALAFGVGLVAAGRAGDLYGRGALFIAGVAVFTASSMACGLAQDATTLNIARAFQGIGSGLLNPQAVGMIQQHFRGEERGRAFGFFGAAVGVSVAIGPVLGGLLIQAFGMEHGWRWVFFVNLPVGIAAIALAARWFPKPLFGHQPAEGARAPSVIRDLDPGGAVLLGLAVLALLLPFVEAGAGAWTWVSLPIGLALVAVWLWWERRQKRHDRSPMVDLDLFRVASFANGALLVSLYFVGITSVWVLIALYMQDGLGHTALAAGLIGLPSAILSGLAALWSGRHVARLGRRLVIGGLYVALVGLFSSILVVWLHSLGTVSEWWLLLSLCFIGVAQGMVISPNQTLTLADVPLSYAGSSGGIMQTGQRIGTSVGIAVITALAFRVLASSGWSWALIAGFAAIMLVVVATLFVAYNDLRLRRSHPSLGRG</sequence>
<feature type="domain" description="Major facilitator superfamily (MFS) profile" evidence="6">
    <location>
        <begin position="21"/>
        <end position="479"/>
    </location>
</feature>
<dbReference type="CDD" id="cd17321">
    <property type="entry name" value="MFS_MMR_MDR_like"/>
    <property type="match status" value="1"/>
</dbReference>
<evidence type="ECO:0000313" key="7">
    <source>
        <dbReference type="EMBL" id="RMB61390.1"/>
    </source>
</evidence>
<accession>A0A3M0G8N4</accession>
<gene>
    <name evidence="7" type="ORF">EAX62_01660</name>
</gene>
<comment type="subcellular location">
    <subcellularLocation>
        <location evidence="1">Cell membrane</location>
        <topology evidence="1">Multi-pass membrane protein</topology>
    </subcellularLocation>
</comment>
<dbReference type="PRINTS" id="PR01036">
    <property type="entry name" value="TCRTETB"/>
</dbReference>
<evidence type="ECO:0000313" key="8">
    <source>
        <dbReference type="Proteomes" id="UP000275256"/>
    </source>
</evidence>
<keyword evidence="3 5" id="KW-1133">Transmembrane helix</keyword>
<feature type="transmembrane region" description="Helical" evidence="5">
    <location>
        <begin position="322"/>
        <end position="342"/>
    </location>
</feature>
<evidence type="ECO:0000256" key="5">
    <source>
        <dbReference type="SAM" id="Phobius"/>
    </source>
</evidence>
<keyword evidence="8" id="KW-1185">Reference proteome</keyword>
<dbReference type="RefSeq" id="WP_121899938.1">
    <property type="nucleotide sequence ID" value="NZ_REFW01000001.1"/>
</dbReference>
<dbReference type="SUPFAM" id="SSF103473">
    <property type="entry name" value="MFS general substrate transporter"/>
    <property type="match status" value="1"/>
</dbReference>